<name>A0A0C3BIF7_PILCF</name>
<evidence type="ECO:0000256" key="5">
    <source>
        <dbReference type="SAM" id="MobiDB-lite"/>
    </source>
</evidence>
<keyword evidence="2" id="KW-0285">Flavoprotein</keyword>
<dbReference type="InterPro" id="IPR036188">
    <property type="entry name" value="FAD/NAD-bd_sf"/>
</dbReference>
<dbReference type="PANTHER" id="PTHR47470">
    <property type="entry name" value="CHOLESTEROL OXIDASE"/>
    <property type="match status" value="1"/>
</dbReference>
<dbReference type="InParanoid" id="A0A0C3BIF7"/>
<dbReference type="SUPFAM" id="SSF53474">
    <property type="entry name" value="alpha/beta-Hydrolases"/>
    <property type="match status" value="1"/>
</dbReference>
<sequence length="936" mass="101789">MPTAFGTDDPSHGHKHPQKFPRLSKPVEWLSPSYGILVIGSGYGGGVAASRLARVGSLFVFSNEEWKDGVPGEYPSTLSEVSPNFHVQGKLTTGNIEGKYVETGDPLGLFRLLLGDSQNVFVGNDYERAASMLEPSPYPLSYPKLAKLDILQTQAAVLGWEDRFYRPPQTTRFKDGPNSTGVMMRASTGSGMDSTGVNDGSKSSTLINYLSDAWNWGVEILCEVRFIKKAPKGDGYIVFFAWHGSNRRVSRNTFEQSLMWVHAKRCVFLAAGTLGTTEIFAFGYNTDYEVNSMARTHPDSASPVGPTITGIIDCRDQGNPLEGFVIEEGAVPEALVSGIQVLLEGMPGKVFPRQWDLTHRLRHLMSGLRSRMFGPYSSGRSVQRTQVYLIMSHDSNQAYLTLNESGRPVLQFFGVGASKHVAYLNEVLAKATNEVGGTYINNPFFAALGEREITVHPIGGANMRFGKEYHHGLVCVDASVIPTALGVSPLATITALAEDSVEHVAAKIGIEIDYETTNGLLDLFGPPAKTLSLTPDLKEAIEIIEDAKRSDNASTEFTEVMEGFIHVGGEIEDFAVAEGAAIGASSSARFFLSVHGWDTGTSTYRADHHPFMVLRGTFQLFNDDHRTPGTKNICYDFDMISTDGEMFHFHGYKVIDSSIAFAPWRTWKAVSTLYVTITHLKDNSIAGRGVLRIVATNIGNELASSSTTGSTLILRARAAGRFLSYFALQMAKFFFAPFTSLVWPDVLVAEDMHKISPAEIIQIVACDGVKTRMWIWTPVIFKDTTQLPSDVPILFVPGAAVDHNIFATPTIKVNAIEYFTTSGATCFCVTLRVGKTAVAKAGWTTYDARFEVAAALNHITSLYPQGTKAYVVAHCIGSLALSMGLLDGTIPAGSVKGITASNVFMGERAADVVWVSVREHLMRVCGDGESGVGLTS</sequence>
<evidence type="ECO:0000256" key="1">
    <source>
        <dbReference type="ARBA" id="ARBA00001974"/>
    </source>
</evidence>
<evidence type="ECO:0000313" key="7">
    <source>
        <dbReference type="Proteomes" id="UP000054166"/>
    </source>
</evidence>
<dbReference type="HOGENOM" id="CLU_002483_0_0_1"/>
<evidence type="ECO:0000256" key="4">
    <source>
        <dbReference type="ARBA" id="ARBA00023002"/>
    </source>
</evidence>
<protein>
    <recommendedName>
        <fullName evidence="8">Glucose-methanol-choline oxidoreductase C-terminal domain-containing protein</fullName>
    </recommendedName>
</protein>
<dbReference type="PANTHER" id="PTHR47470:SF1">
    <property type="entry name" value="FAD-DEPENDENT OXIDOREDUCTASE 2 FAD BINDING DOMAIN-CONTAINING PROTEIN"/>
    <property type="match status" value="1"/>
</dbReference>
<organism evidence="6 7">
    <name type="scientific">Piloderma croceum (strain F 1598)</name>
    <dbReference type="NCBI Taxonomy" id="765440"/>
    <lineage>
        <taxon>Eukaryota</taxon>
        <taxon>Fungi</taxon>
        <taxon>Dikarya</taxon>
        <taxon>Basidiomycota</taxon>
        <taxon>Agaricomycotina</taxon>
        <taxon>Agaricomycetes</taxon>
        <taxon>Agaricomycetidae</taxon>
        <taxon>Atheliales</taxon>
        <taxon>Atheliaceae</taxon>
        <taxon>Piloderma</taxon>
    </lineage>
</organism>
<gene>
    <name evidence="6" type="ORF">PILCRDRAFT_12290</name>
</gene>
<keyword evidence="7" id="KW-1185">Reference proteome</keyword>
<dbReference type="OrthoDB" id="9974421at2759"/>
<dbReference type="InterPro" id="IPR052542">
    <property type="entry name" value="Cholesterol_Oxidase"/>
</dbReference>
<dbReference type="EMBL" id="KN833028">
    <property type="protein sequence ID" value="KIM77112.1"/>
    <property type="molecule type" value="Genomic_DNA"/>
</dbReference>
<dbReference type="SUPFAM" id="SSF51905">
    <property type="entry name" value="FAD/NAD(P)-binding domain"/>
    <property type="match status" value="1"/>
</dbReference>
<accession>A0A0C3BIF7</accession>
<keyword evidence="3" id="KW-0274">FAD</keyword>
<dbReference type="Gene3D" id="3.50.50.60">
    <property type="entry name" value="FAD/NAD(P)-binding domain"/>
    <property type="match status" value="3"/>
</dbReference>
<proteinExistence type="predicted"/>
<dbReference type="GO" id="GO:0016491">
    <property type="term" value="F:oxidoreductase activity"/>
    <property type="evidence" value="ECO:0007669"/>
    <property type="project" value="UniProtKB-KW"/>
</dbReference>
<dbReference type="AlphaFoldDB" id="A0A0C3BIF7"/>
<evidence type="ECO:0000256" key="3">
    <source>
        <dbReference type="ARBA" id="ARBA00022827"/>
    </source>
</evidence>
<keyword evidence="4" id="KW-0560">Oxidoreductase</keyword>
<feature type="region of interest" description="Disordered" evidence="5">
    <location>
        <begin position="1"/>
        <end position="20"/>
    </location>
</feature>
<comment type="cofactor">
    <cofactor evidence="1">
        <name>FAD</name>
        <dbReference type="ChEBI" id="CHEBI:57692"/>
    </cofactor>
</comment>
<evidence type="ECO:0008006" key="8">
    <source>
        <dbReference type="Google" id="ProtNLM"/>
    </source>
</evidence>
<evidence type="ECO:0000256" key="2">
    <source>
        <dbReference type="ARBA" id="ARBA00022630"/>
    </source>
</evidence>
<dbReference type="STRING" id="765440.A0A0C3BIF7"/>
<dbReference type="InterPro" id="IPR029058">
    <property type="entry name" value="AB_hydrolase_fold"/>
</dbReference>
<evidence type="ECO:0000313" key="6">
    <source>
        <dbReference type="EMBL" id="KIM77112.1"/>
    </source>
</evidence>
<dbReference type="Proteomes" id="UP000054166">
    <property type="component" value="Unassembled WGS sequence"/>
</dbReference>
<reference evidence="7" key="2">
    <citation type="submission" date="2015-01" db="EMBL/GenBank/DDBJ databases">
        <title>Evolutionary Origins and Diversification of the Mycorrhizal Mutualists.</title>
        <authorList>
            <consortium name="DOE Joint Genome Institute"/>
            <consortium name="Mycorrhizal Genomics Consortium"/>
            <person name="Kohler A."/>
            <person name="Kuo A."/>
            <person name="Nagy L.G."/>
            <person name="Floudas D."/>
            <person name="Copeland A."/>
            <person name="Barry K.W."/>
            <person name="Cichocki N."/>
            <person name="Veneault-Fourrey C."/>
            <person name="LaButti K."/>
            <person name="Lindquist E.A."/>
            <person name="Lipzen A."/>
            <person name="Lundell T."/>
            <person name="Morin E."/>
            <person name="Murat C."/>
            <person name="Riley R."/>
            <person name="Ohm R."/>
            <person name="Sun H."/>
            <person name="Tunlid A."/>
            <person name="Henrissat B."/>
            <person name="Grigoriev I.V."/>
            <person name="Hibbett D.S."/>
            <person name="Martin F."/>
        </authorList>
    </citation>
    <scope>NUCLEOTIDE SEQUENCE [LARGE SCALE GENOMIC DNA]</scope>
    <source>
        <strain evidence="7">F 1598</strain>
    </source>
</reference>
<reference evidence="6 7" key="1">
    <citation type="submission" date="2014-04" db="EMBL/GenBank/DDBJ databases">
        <authorList>
            <consortium name="DOE Joint Genome Institute"/>
            <person name="Kuo A."/>
            <person name="Tarkka M."/>
            <person name="Buscot F."/>
            <person name="Kohler A."/>
            <person name="Nagy L.G."/>
            <person name="Floudas D."/>
            <person name="Copeland A."/>
            <person name="Barry K.W."/>
            <person name="Cichocki N."/>
            <person name="Veneault-Fourrey C."/>
            <person name="LaButti K."/>
            <person name="Lindquist E.A."/>
            <person name="Lipzen A."/>
            <person name="Lundell T."/>
            <person name="Morin E."/>
            <person name="Murat C."/>
            <person name="Sun H."/>
            <person name="Tunlid A."/>
            <person name="Henrissat B."/>
            <person name="Grigoriev I.V."/>
            <person name="Hibbett D.S."/>
            <person name="Martin F."/>
            <person name="Nordberg H.P."/>
            <person name="Cantor M.N."/>
            <person name="Hua S.X."/>
        </authorList>
    </citation>
    <scope>NUCLEOTIDE SEQUENCE [LARGE SCALE GENOMIC DNA]</scope>
    <source>
        <strain evidence="6 7">F 1598</strain>
    </source>
</reference>
<dbReference type="Gene3D" id="3.40.50.1820">
    <property type="entry name" value="alpha/beta hydrolase"/>
    <property type="match status" value="1"/>
</dbReference>